<comment type="similarity">
    <text evidence="1 9">Belongs to the peptidase A1 family.</text>
</comment>
<gene>
    <name evidence="14" type="ORF">RNJ44_00170</name>
</gene>
<dbReference type="PROSITE" id="PS00141">
    <property type="entry name" value="ASP_PROTEASE"/>
    <property type="match status" value="2"/>
</dbReference>
<evidence type="ECO:0000256" key="5">
    <source>
        <dbReference type="ARBA" id="ARBA00022750"/>
    </source>
</evidence>
<comment type="caution">
    <text evidence="14">The sequence shown here is derived from an EMBL/GenBank/DDBJ whole genome shotgun (WGS) entry which is preliminary data.</text>
</comment>
<feature type="region of interest" description="Disordered" evidence="10">
    <location>
        <begin position="488"/>
        <end position="527"/>
    </location>
</feature>
<evidence type="ECO:0000313" key="15">
    <source>
        <dbReference type="Proteomes" id="UP001623330"/>
    </source>
</evidence>
<keyword evidence="7" id="KW-0865">Zymogen</keyword>
<feature type="transmembrane region" description="Helical" evidence="11">
    <location>
        <begin position="534"/>
        <end position="554"/>
    </location>
</feature>
<evidence type="ECO:0000256" key="10">
    <source>
        <dbReference type="SAM" id="MobiDB-lite"/>
    </source>
</evidence>
<keyword evidence="5 9" id="KW-0064">Aspartyl protease</keyword>
<dbReference type="EMBL" id="JBEVYD010000006">
    <property type="protein sequence ID" value="KAL3231635.1"/>
    <property type="molecule type" value="Genomic_DNA"/>
</dbReference>
<dbReference type="SUPFAM" id="SSF50630">
    <property type="entry name" value="Acid proteases"/>
    <property type="match status" value="1"/>
</dbReference>
<keyword evidence="8" id="KW-0325">Glycoprotein</keyword>
<dbReference type="InterPro" id="IPR033121">
    <property type="entry name" value="PEPTIDASE_A1"/>
</dbReference>
<dbReference type="PROSITE" id="PS51767">
    <property type="entry name" value="PEPTIDASE_A1"/>
    <property type="match status" value="1"/>
</dbReference>
<evidence type="ECO:0000256" key="3">
    <source>
        <dbReference type="ARBA" id="ARBA00022685"/>
    </source>
</evidence>
<keyword evidence="11" id="KW-0812">Transmembrane</keyword>
<evidence type="ECO:0000256" key="6">
    <source>
        <dbReference type="ARBA" id="ARBA00022801"/>
    </source>
</evidence>
<feature type="compositionally biased region" description="Low complexity" evidence="10">
    <location>
        <begin position="488"/>
        <end position="525"/>
    </location>
</feature>
<keyword evidence="2 9" id="KW-0645">Protease</keyword>
<feature type="domain" description="Peptidase A1" evidence="13">
    <location>
        <begin position="63"/>
        <end position="434"/>
    </location>
</feature>
<keyword evidence="15" id="KW-1185">Reference proteome</keyword>
<keyword evidence="3" id="KW-0165">Cleavage on pair of basic residues</keyword>
<feature type="chain" id="PRO_5045753012" description="Peptidase A1 domain-containing protein" evidence="12">
    <location>
        <begin position="18"/>
        <end position="555"/>
    </location>
</feature>
<dbReference type="InterPro" id="IPR021109">
    <property type="entry name" value="Peptidase_aspartic_dom_sf"/>
</dbReference>
<dbReference type="PANTHER" id="PTHR47965:SF12">
    <property type="entry name" value="ASPARTIC PROTEINASE 3-RELATED"/>
    <property type="match status" value="1"/>
</dbReference>
<evidence type="ECO:0000259" key="13">
    <source>
        <dbReference type="PROSITE" id="PS51767"/>
    </source>
</evidence>
<proteinExistence type="inferred from homology"/>
<feature type="signal peptide" evidence="12">
    <location>
        <begin position="1"/>
        <end position="17"/>
    </location>
</feature>
<dbReference type="Pfam" id="PF00026">
    <property type="entry name" value="Asp"/>
    <property type="match status" value="1"/>
</dbReference>
<evidence type="ECO:0000256" key="9">
    <source>
        <dbReference type="RuleBase" id="RU000454"/>
    </source>
</evidence>
<evidence type="ECO:0000256" key="12">
    <source>
        <dbReference type="SAM" id="SignalP"/>
    </source>
</evidence>
<dbReference type="PANTHER" id="PTHR47965">
    <property type="entry name" value="ASPARTYL PROTEASE-RELATED"/>
    <property type="match status" value="1"/>
</dbReference>
<reference evidence="14 15" key="1">
    <citation type="submission" date="2024-05" db="EMBL/GenBank/DDBJ databases">
        <title>Long read based assembly of the Candida bracarensis genome reveals expanded adhesin content.</title>
        <authorList>
            <person name="Marcet-Houben M."/>
            <person name="Ksiezopolska E."/>
            <person name="Gabaldon T."/>
        </authorList>
    </citation>
    <scope>NUCLEOTIDE SEQUENCE [LARGE SCALE GENOMIC DNA]</scope>
    <source>
        <strain evidence="14 15">CBM6</strain>
    </source>
</reference>
<name>A0ABR4NT46_9SACH</name>
<dbReference type="InterPro" id="IPR001461">
    <property type="entry name" value="Aspartic_peptidase_A1"/>
</dbReference>
<evidence type="ECO:0000256" key="4">
    <source>
        <dbReference type="ARBA" id="ARBA00022729"/>
    </source>
</evidence>
<dbReference type="Gene3D" id="2.40.70.10">
    <property type="entry name" value="Acid Proteases"/>
    <property type="match status" value="2"/>
</dbReference>
<evidence type="ECO:0000256" key="7">
    <source>
        <dbReference type="ARBA" id="ARBA00023145"/>
    </source>
</evidence>
<keyword evidence="11" id="KW-0472">Membrane</keyword>
<dbReference type="InterPro" id="IPR001969">
    <property type="entry name" value="Aspartic_peptidase_AS"/>
</dbReference>
<organism evidence="14 15">
    <name type="scientific">Nakaseomyces bracarensis</name>
    <dbReference type="NCBI Taxonomy" id="273131"/>
    <lineage>
        <taxon>Eukaryota</taxon>
        <taxon>Fungi</taxon>
        <taxon>Dikarya</taxon>
        <taxon>Ascomycota</taxon>
        <taxon>Saccharomycotina</taxon>
        <taxon>Saccharomycetes</taxon>
        <taxon>Saccharomycetales</taxon>
        <taxon>Saccharomycetaceae</taxon>
        <taxon>Nakaseomyces</taxon>
    </lineage>
</organism>
<evidence type="ECO:0000313" key="14">
    <source>
        <dbReference type="EMBL" id="KAL3231635.1"/>
    </source>
</evidence>
<dbReference type="CDD" id="cd05474">
    <property type="entry name" value="SAP_like"/>
    <property type="match status" value="1"/>
</dbReference>
<accession>A0ABR4NT46</accession>
<dbReference type="Proteomes" id="UP001623330">
    <property type="component" value="Unassembled WGS sequence"/>
</dbReference>
<sequence>MKVGILVVACLLETAIAGHVRLAFDKYTGETYEEAKRSNMLRKRADSGEGYQGIDIVNQQDFYSVDLLIGTPPQNVTVLIDTGSSDLWVVGSNNPYCKRDSVLRKRDVDVNSLYSVLESAIGIGGDDDGQGYPTASSDIPQAQRTIDCNQYGVYNMEDSSSYKTNDTLFSTSYGDNSYADGVWIQEVLDLGGVNVSNLMLAVANVTNSTVGVLGIGLKSLESYEPQNDMDFDPGYNNLPLVLKQNGLIDKVAYSLFLNSADATNGQLLFGAVDHSKYTGDLYTLPLVNSLYDQGSDSPIQLEITLDGMGLQTSQGKVTLFAQKMPALLDSGTTITYIYEELFNIVVSQLKATVDESTGLIKLASCPSASDDTELVFDFSGVPIYADLASFISKDGNKCLLNIMSQTDNGIILGDNFLSHAYVVYDLEGMEISIAQAKFDDSEEDIEVIVSTVPSAIKAPGYSESFSVFPSDYSTGGNIFTFNETYTSSSKTSNVSSITSSTSGSSGRSTAISTGSSSATSTTSTKSNEKKNMAAINYGSLSSLLGFIVLALSIIV</sequence>
<keyword evidence="6 9" id="KW-0378">Hydrolase</keyword>
<evidence type="ECO:0000256" key="8">
    <source>
        <dbReference type="ARBA" id="ARBA00023180"/>
    </source>
</evidence>
<evidence type="ECO:0000256" key="1">
    <source>
        <dbReference type="ARBA" id="ARBA00007447"/>
    </source>
</evidence>
<protein>
    <recommendedName>
        <fullName evidence="13">Peptidase A1 domain-containing protein</fullName>
    </recommendedName>
</protein>
<evidence type="ECO:0000256" key="2">
    <source>
        <dbReference type="ARBA" id="ARBA00022670"/>
    </source>
</evidence>
<keyword evidence="11" id="KW-1133">Transmembrane helix</keyword>
<dbReference type="InterPro" id="IPR033876">
    <property type="entry name" value="SAP-like"/>
</dbReference>
<dbReference type="PRINTS" id="PR00792">
    <property type="entry name" value="PEPSIN"/>
</dbReference>
<evidence type="ECO:0000256" key="11">
    <source>
        <dbReference type="SAM" id="Phobius"/>
    </source>
</evidence>
<keyword evidence="4 12" id="KW-0732">Signal</keyword>